<feature type="region of interest" description="Disordered" evidence="1">
    <location>
        <begin position="176"/>
        <end position="222"/>
    </location>
</feature>
<organism evidence="3 4">
    <name type="scientific">Diaporthe eres</name>
    <name type="common">Phomopsis oblonga</name>
    <dbReference type="NCBI Taxonomy" id="83184"/>
    <lineage>
        <taxon>Eukaryota</taxon>
        <taxon>Fungi</taxon>
        <taxon>Dikarya</taxon>
        <taxon>Ascomycota</taxon>
        <taxon>Pezizomycotina</taxon>
        <taxon>Sordariomycetes</taxon>
        <taxon>Sordariomycetidae</taxon>
        <taxon>Diaporthales</taxon>
        <taxon>Diaporthaceae</taxon>
        <taxon>Diaporthe</taxon>
        <taxon>Diaporthe eres species complex</taxon>
    </lineage>
</organism>
<dbReference type="InterPro" id="IPR048519">
    <property type="entry name" value="Gfd2/YDR514C-like_C"/>
</dbReference>
<evidence type="ECO:0000313" key="3">
    <source>
        <dbReference type="EMBL" id="KAK7710498.1"/>
    </source>
</evidence>
<dbReference type="PANTHER" id="PTHR28083:SF1">
    <property type="entry name" value="GOOD FOR FULL DBP5 ACTIVITY PROTEIN 2"/>
    <property type="match status" value="1"/>
</dbReference>
<dbReference type="PANTHER" id="PTHR28083">
    <property type="entry name" value="GOOD FOR FULL DBP5 ACTIVITY PROTEIN 2"/>
    <property type="match status" value="1"/>
</dbReference>
<feature type="domain" description="Gfd2/YDR514C-like C-terminal" evidence="2">
    <location>
        <begin position="41"/>
        <end position="167"/>
    </location>
</feature>
<accession>A0ABR1NPU8</accession>
<dbReference type="InterPro" id="IPR012337">
    <property type="entry name" value="RNaseH-like_sf"/>
</dbReference>
<reference evidence="3 4" key="1">
    <citation type="submission" date="2024-02" db="EMBL/GenBank/DDBJ databases">
        <title>De novo assembly and annotation of 12 fungi associated with fruit tree decline syndrome in Ontario, Canada.</title>
        <authorList>
            <person name="Sulman M."/>
            <person name="Ellouze W."/>
            <person name="Ilyukhin E."/>
        </authorList>
    </citation>
    <scope>NUCLEOTIDE SEQUENCE [LARGE SCALE GENOMIC DNA]</scope>
    <source>
        <strain evidence="3 4">M169</strain>
    </source>
</reference>
<dbReference type="InterPro" id="IPR040151">
    <property type="entry name" value="Gfd2/YDR514C-like"/>
</dbReference>
<dbReference type="Pfam" id="PF21762">
    <property type="entry name" value="DEDDh_C"/>
    <property type="match status" value="1"/>
</dbReference>
<keyword evidence="4" id="KW-1185">Reference proteome</keyword>
<dbReference type="SUPFAM" id="SSF53098">
    <property type="entry name" value="Ribonuclease H-like"/>
    <property type="match status" value="1"/>
</dbReference>
<protein>
    <recommendedName>
        <fullName evidence="2">Gfd2/YDR514C-like C-terminal domain-containing protein</fullName>
    </recommendedName>
</protein>
<evidence type="ECO:0000256" key="1">
    <source>
        <dbReference type="SAM" id="MobiDB-lite"/>
    </source>
</evidence>
<comment type="caution">
    <text evidence="3">The sequence shown here is derived from an EMBL/GenBank/DDBJ whole genome shotgun (WGS) entry which is preliminary data.</text>
</comment>
<evidence type="ECO:0000259" key="2">
    <source>
        <dbReference type="Pfam" id="PF21762"/>
    </source>
</evidence>
<evidence type="ECO:0000313" key="4">
    <source>
        <dbReference type="Proteomes" id="UP001430848"/>
    </source>
</evidence>
<name>A0ABR1NPU8_DIAER</name>
<dbReference type="EMBL" id="JAKNSF020000158">
    <property type="protein sequence ID" value="KAK7710498.1"/>
    <property type="molecule type" value="Genomic_DNA"/>
</dbReference>
<dbReference type="Proteomes" id="UP001430848">
    <property type="component" value="Unassembled WGS sequence"/>
</dbReference>
<proteinExistence type="predicted"/>
<sequence length="257" mass="29036">MHIEPTIFVCIDCEHRDTKICELGLTIQKKEEEPICRNIVVNTNFRNKEHSRPFGFGSSEHVTKSTDLFPILYDVCNEAQSKGHKLVVVGFDLSNDLKYLDNDTGWRTPKETVVLNVQDICKTFLMKNKGVKLEDGLWNLNIKIDQGVPLHIGGNDSWYIMRLLFDMARRDSSPVAADANFSSDTASNKRRRSSHDAQQDSMEGTGPDLKRVKTSGGLGLFDSAHNTLAVDTGERMKQLKQRLVRAREMRKDPQDGA</sequence>
<gene>
    <name evidence="3" type="ORF">SLS63_012992</name>
</gene>